<proteinExistence type="inferred from homology"/>
<dbReference type="InterPro" id="IPR027027">
    <property type="entry name" value="GOSR2/Membrin/Bos1"/>
</dbReference>
<dbReference type="GO" id="GO:0031201">
    <property type="term" value="C:SNARE complex"/>
    <property type="evidence" value="ECO:0007669"/>
    <property type="project" value="TreeGrafter"/>
</dbReference>
<evidence type="ECO:0000256" key="10">
    <source>
        <dbReference type="PIRNR" id="PIRNR028865"/>
    </source>
</evidence>
<comment type="function">
    <text evidence="7 10">Involved in transport of proteins from the cis/medial-Golgi to the trans-Golgi network.</text>
</comment>
<keyword evidence="1 10" id="KW-0813">Transport</keyword>
<evidence type="ECO:0000256" key="9">
    <source>
        <dbReference type="ARBA" id="ARBA00038172"/>
    </source>
</evidence>
<sequence length="219" mass="25444">MTSTLERLCMESDALLRDVESNLVKYNQVDDQSTADVDSSVERMVGALTANVERMDILLDKEPSMRRQVSKHRVDQIKYNFHMLKSSISSLKSQRSRKLQEEKEREELLRTDFTSLSRDAHTAIKMHDADARYQSSLRNVNRSVDNIMDTGREVLNNLRIQRSTLSSARSRMLDIGQKLGLSTSLMKMIERRSLQDQYFLYAGIVITLLLMFAMYWYFA</sequence>
<keyword evidence="5" id="KW-0333">Golgi apparatus</keyword>
<dbReference type="Gene3D" id="1.20.5.110">
    <property type="match status" value="1"/>
</dbReference>
<evidence type="ECO:0000256" key="6">
    <source>
        <dbReference type="ARBA" id="ARBA00023136"/>
    </source>
</evidence>
<dbReference type="SUPFAM" id="SSF58038">
    <property type="entry name" value="SNARE fusion complex"/>
    <property type="match status" value="1"/>
</dbReference>
<evidence type="ECO:0000256" key="7">
    <source>
        <dbReference type="ARBA" id="ARBA00037078"/>
    </source>
</evidence>
<dbReference type="PANTHER" id="PTHR21230:SF1">
    <property type="entry name" value="GOLGI SNAP RECEPTOR COMPLEX MEMBER 2"/>
    <property type="match status" value="1"/>
</dbReference>
<reference evidence="12 13" key="1">
    <citation type="journal article" date="2016" name="Nat. Commun.">
        <title>Extremotolerant tardigrade genome and improved radiotolerance of human cultured cells by tardigrade-unique protein.</title>
        <authorList>
            <person name="Hashimoto T."/>
            <person name="Horikawa D.D."/>
            <person name="Saito Y."/>
            <person name="Kuwahara H."/>
            <person name="Kozuka-Hata H."/>
            <person name="Shin-I T."/>
            <person name="Minakuchi Y."/>
            <person name="Ohishi K."/>
            <person name="Motoyama A."/>
            <person name="Aizu T."/>
            <person name="Enomoto A."/>
            <person name="Kondo K."/>
            <person name="Tanaka S."/>
            <person name="Hara Y."/>
            <person name="Koshikawa S."/>
            <person name="Sagara H."/>
            <person name="Miura T."/>
            <person name="Yokobori S."/>
            <person name="Miyagawa K."/>
            <person name="Suzuki Y."/>
            <person name="Kubo T."/>
            <person name="Oyama M."/>
            <person name="Kohara Y."/>
            <person name="Fujiyama A."/>
            <person name="Arakawa K."/>
            <person name="Katayama T."/>
            <person name="Toyoda A."/>
            <person name="Kunieda T."/>
        </authorList>
    </citation>
    <scope>NUCLEOTIDE SEQUENCE [LARGE SCALE GENOMIC DNA]</scope>
    <source>
        <strain evidence="12 13">YOKOZUNA-1</strain>
    </source>
</reference>
<dbReference type="GO" id="GO:0005794">
    <property type="term" value="C:Golgi apparatus"/>
    <property type="evidence" value="ECO:0007669"/>
    <property type="project" value="UniProtKB-SubCell"/>
</dbReference>
<keyword evidence="6 10" id="KW-0472">Membrane</keyword>
<evidence type="ECO:0000256" key="1">
    <source>
        <dbReference type="ARBA" id="ARBA00022448"/>
    </source>
</evidence>
<dbReference type="CDD" id="cd15863">
    <property type="entry name" value="SNARE_GS27"/>
    <property type="match status" value="1"/>
</dbReference>
<keyword evidence="2 11" id="KW-0812">Transmembrane</keyword>
<dbReference type="PANTHER" id="PTHR21230">
    <property type="entry name" value="VESICLE TRANSPORT V-SNARE PROTEIN VTI1-RELATED"/>
    <property type="match status" value="1"/>
</dbReference>
<evidence type="ECO:0000256" key="3">
    <source>
        <dbReference type="ARBA" id="ARBA00022927"/>
    </source>
</evidence>
<accession>A0A1D1VRT8</accession>
<dbReference type="GO" id="GO:0005789">
    <property type="term" value="C:endoplasmic reticulum membrane"/>
    <property type="evidence" value="ECO:0007669"/>
    <property type="project" value="TreeGrafter"/>
</dbReference>
<dbReference type="AlphaFoldDB" id="A0A1D1VRT8"/>
<evidence type="ECO:0008006" key="14">
    <source>
        <dbReference type="Google" id="ProtNLM"/>
    </source>
</evidence>
<feature type="transmembrane region" description="Helical" evidence="11">
    <location>
        <begin position="198"/>
        <end position="218"/>
    </location>
</feature>
<evidence type="ECO:0000313" key="13">
    <source>
        <dbReference type="Proteomes" id="UP000186922"/>
    </source>
</evidence>
<dbReference type="Proteomes" id="UP000186922">
    <property type="component" value="Unassembled WGS sequence"/>
</dbReference>
<dbReference type="GO" id="GO:0005484">
    <property type="term" value="F:SNAP receptor activity"/>
    <property type="evidence" value="ECO:0007669"/>
    <property type="project" value="InterPro"/>
</dbReference>
<comment type="subcellular location">
    <subcellularLocation>
        <location evidence="8">Golgi apparatus</location>
        <location evidence="8">cis-Golgi network membrane</location>
        <topology evidence="8">Single-pass type IV membrane protein</topology>
    </subcellularLocation>
</comment>
<evidence type="ECO:0000256" key="11">
    <source>
        <dbReference type="SAM" id="Phobius"/>
    </source>
</evidence>
<evidence type="ECO:0000256" key="2">
    <source>
        <dbReference type="ARBA" id="ARBA00022692"/>
    </source>
</evidence>
<dbReference type="GO" id="GO:0000149">
    <property type="term" value="F:SNARE binding"/>
    <property type="evidence" value="ECO:0007669"/>
    <property type="project" value="TreeGrafter"/>
</dbReference>
<dbReference type="EMBL" id="BDGG01000009">
    <property type="protein sequence ID" value="GAV03566.1"/>
    <property type="molecule type" value="Genomic_DNA"/>
</dbReference>
<comment type="caution">
    <text evidence="12">The sequence shown here is derived from an EMBL/GenBank/DDBJ whole genome shotgun (WGS) entry which is preliminary data.</text>
</comment>
<protein>
    <recommendedName>
        <fullName evidence="14">Golgi SNAP receptor complex member 2</fullName>
    </recommendedName>
</protein>
<name>A0A1D1VRT8_RAMVA</name>
<dbReference type="GO" id="GO:0012507">
    <property type="term" value="C:ER to Golgi transport vesicle membrane"/>
    <property type="evidence" value="ECO:0007669"/>
    <property type="project" value="TreeGrafter"/>
</dbReference>
<dbReference type="GO" id="GO:0015031">
    <property type="term" value="P:protein transport"/>
    <property type="evidence" value="ECO:0007669"/>
    <property type="project" value="UniProtKB-KW"/>
</dbReference>
<evidence type="ECO:0000313" key="12">
    <source>
        <dbReference type="EMBL" id="GAV03566.1"/>
    </source>
</evidence>
<evidence type="ECO:0000256" key="5">
    <source>
        <dbReference type="ARBA" id="ARBA00023034"/>
    </source>
</evidence>
<keyword evidence="4 11" id="KW-1133">Transmembrane helix</keyword>
<organism evidence="12 13">
    <name type="scientific">Ramazzottius varieornatus</name>
    <name type="common">Water bear</name>
    <name type="synonym">Tardigrade</name>
    <dbReference type="NCBI Taxonomy" id="947166"/>
    <lineage>
        <taxon>Eukaryota</taxon>
        <taxon>Metazoa</taxon>
        <taxon>Ecdysozoa</taxon>
        <taxon>Tardigrada</taxon>
        <taxon>Eutardigrada</taxon>
        <taxon>Parachela</taxon>
        <taxon>Hypsibioidea</taxon>
        <taxon>Ramazzottiidae</taxon>
        <taxon>Ramazzottius</taxon>
    </lineage>
</organism>
<gene>
    <name evidence="12" type="primary">RvY_13965-1</name>
    <name evidence="12" type="synonym">RvY_13965.1</name>
    <name evidence="12" type="ORF">RvY_13965</name>
</gene>
<dbReference type="OrthoDB" id="158360at2759"/>
<dbReference type="PIRSF" id="PIRSF028865">
    <property type="entry name" value="Membrin-2"/>
    <property type="match status" value="1"/>
</dbReference>
<dbReference type="GO" id="GO:0031902">
    <property type="term" value="C:late endosome membrane"/>
    <property type="evidence" value="ECO:0007669"/>
    <property type="project" value="TreeGrafter"/>
</dbReference>
<comment type="similarity">
    <text evidence="9 10">Belongs to the GOSR2 family.</text>
</comment>
<evidence type="ECO:0000256" key="8">
    <source>
        <dbReference type="ARBA" id="ARBA00037862"/>
    </source>
</evidence>
<keyword evidence="3 10" id="KW-0653">Protein transport</keyword>
<dbReference type="GO" id="GO:0006906">
    <property type="term" value="P:vesicle fusion"/>
    <property type="evidence" value="ECO:0007669"/>
    <property type="project" value="TreeGrafter"/>
</dbReference>
<dbReference type="STRING" id="947166.A0A1D1VRT8"/>
<keyword evidence="13" id="KW-1185">Reference proteome</keyword>
<evidence type="ECO:0000256" key="4">
    <source>
        <dbReference type="ARBA" id="ARBA00022989"/>
    </source>
</evidence>
<dbReference type="Pfam" id="PF12352">
    <property type="entry name" value="V-SNARE_C"/>
    <property type="match status" value="1"/>
</dbReference>